<evidence type="ECO:0000256" key="4">
    <source>
        <dbReference type="ARBA" id="ARBA00018070"/>
    </source>
</evidence>
<evidence type="ECO:0000313" key="13">
    <source>
        <dbReference type="EMBL" id="KAJ3044561.1"/>
    </source>
</evidence>
<dbReference type="AlphaFoldDB" id="A0AAD5S4D4"/>
<feature type="compositionally biased region" description="Low complexity" evidence="12">
    <location>
        <begin position="169"/>
        <end position="186"/>
    </location>
</feature>
<dbReference type="GO" id="GO:0000422">
    <property type="term" value="P:autophagy of mitochondrion"/>
    <property type="evidence" value="ECO:0007669"/>
    <property type="project" value="TreeGrafter"/>
</dbReference>
<evidence type="ECO:0000256" key="7">
    <source>
        <dbReference type="ARBA" id="ARBA00023006"/>
    </source>
</evidence>
<evidence type="ECO:0000256" key="10">
    <source>
        <dbReference type="ARBA" id="ARBA00024479"/>
    </source>
</evidence>
<sequence>MSSSLWPFSTRLIPQSLQKRLMKFLLKRAIGQFLATELDLANLDVELGEGRVVLKDLELNIDLLNDLAVDLPFVITDGRISAITATVPWKDIWSGNCTLELDEIFIEITPIPEDPNHGLSKSMADSDAHIMSSSIHLAENFLKQEISGEDPDNLFRPSFQPRKPPPGSSPRASSSGRSALSSSPWSNPDPGLDGLQALTSLIDKIMAKVNVVARNVDIRLVHAEVGKEYHLNLAVPWVSYSDDTPELENDSPEAGIPEEIVKVVRFERVKVRLGLVDPTYSDVTSERGDEFQGVEVEGMGEEVSRPRSPAWKRVRYLWSESIAEACDENFVRLMIDRKEGSGSVNVDMTRSELSAPADWDIHVFVKSLCALMTPDKYSILLDLVSAFDPAPPQNNVTSSMYHDAYGTDSEASAFDERVPRDRSGVGAFRRAAGLPIDSDDDSEIFDSGMVGGWPGARKSIRHEESNTQPQPPAQNIQPPTSVRLRFEIEKTSLYIALSDPSQSVRFQISTFFHMFFNDGKGASSVPATAFPTDMTASFVTNANTSFNAGVGGTVEDLMGDILGVGHFRVAVEEVLVSYGMDSRASPAVGVEVGGVEVLEWGGKGEQGAKTSVLVGYEPVLVLGWDLDSALVRQMYEQLGKKGRSPPQAKRFAA</sequence>
<keyword evidence="7" id="KW-0072">Autophagy</keyword>
<name>A0AAD5S4D4_9FUNG</name>
<comment type="catalytic activity">
    <reaction evidence="11">
        <text>a 1,2-diacyl-sn-glycero-3-phosphoethanolamine(in) = a 1,2-diacyl-sn-glycero-3-phosphoethanolamine(out)</text>
        <dbReference type="Rhea" id="RHEA:38895"/>
        <dbReference type="ChEBI" id="CHEBI:64612"/>
    </reaction>
</comment>
<dbReference type="PANTHER" id="PTHR13190:SF1">
    <property type="entry name" value="AUTOPHAGY-RELATED 2, ISOFORM A"/>
    <property type="match status" value="1"/>
</dbReference>
<comment type="catalytic activity">
    <reaction evidence="10">
        <text>a 1,2-diacyl-sn-glycero-3-phospho-L-serine(in) = a 1,2-diacyl-sn-glycero-3-phospho-L-serine(out)</text>
        <dbReference type="Rhea" id="RHEA:38663"/>
        <dbReference type="ChEBI" id="CHEBI:57262"/>
    </reaction>
</comment>
<dbReference type="GO" id="GO:0034045">
    <property type="term" value="C:phagophore assembly site membrane"/>
    <property type="evidence" value="ECO:0007669"/>
    <property type="project" value="UniProtKB-SubCell"/>
</dbReference>
<organism evidence="13 14">
    <name type="scientific">Rhizophlyctis rosea</name>
    <dbReference type="NCBI Taxonomy" id="64517"/>
    <lineage>
        <taxon>Eukaryota</taxon>
        <taxon>Fungi</taxon>
        <taxon>Fungi incertae sedis</taxon>
        <taxon>Chytridiomycota</taxon>
        <taxon>Chytridiomycota incertae sedis</taxon>
        <taxon>Chytridiomycetes</taxon>
        <taxon>Rhizophlyctidales</taxon>
        <taxon>Rhizophlyctidaceae</taxon>
        <taxon>Rhizophlyctis</taxon>
    </lineage>
</organism>
<keyword evidence="5" id="KW-0813">Transport</keyword>
<dbReference type="Proteomes" id="UP001212841">
    <property type="component" value="Unassembled WGS sequence"/>
</dbReference>
<proteinExistence type="inferred from homology"/>
<keyword evidence="9" id="KW-0472">Membrane</keyword>
<comment type="caution">
    <text evidence="13">The sequence shown here is derived from an EMBL/GenBank/DDBJ whole genome shotgun (WGS) entry which is preliminary data.</text>
</comment>
<dbReference type="GO" id="GO:0032266">
    <property type="term" value="F:phosphatidylinositol-3-phosphate binding"/>
    <property type="evidence" value="ECO:0007669"/>
    <property type="project" value="TreeGrafter"/>
</dbReference>
<comment type="subcellular location">
    <subcellularLocation>
        <location evidence="1">Endoplasmic reticulum membrane</location>
        <topology evidence="1">Peripheral membrane protein</topology>
    </subcellularLocation>
    <subcellularLocation>
        <location evidence="2">Preautophagosomal structure membrane</location>
        <topology evidence="2">Peripheral membrane protein</topology>
    </subcellularLocation>
</comment>
<accession>A0AAD5S4D4</accession>
<dbReference type="GO" id="GO:0034727">
    <property type="term" value="P:piecemeal microautophagy of the nucleus"/>
    <property type="evidence" value="ECO:0007669"/>
    <property type="project" value="TreeGrafter"/>
</dbReference>
<evidence type="ECO:0000256" key="6">
    <source>
        <dbReference type="ARBA" id="ARBA00022824"/>
    </source>
</evidence>
<dbReference type="EMBL" id="JADGJD010001286">
    <property type="protein sequence ID" value="KAJ3044561.1"/>
    <property type="molecule type" value="Genomic_DNA"/>
</dbReference>
<evidence type="ECO:0000256" key="2">
    <source>
        <dbReference type="ARBA" id="ARBA00004623"/>
    </source>
</evidence>
<evidence type="ECO:0000256" key="11">
    <source>
        <dbReference type="ARBA" id="ARBA00024615"/>
    </source>
</evidence>
<feature type="region of interest" description="Disordered" evidence="12">
    <location>
        <begin position="152"/>
        <end position="189"/>
    </location>
</feature>
<evidence type="ECO:0000256" key="9">
    <source>
        <dbReference type="ARBA" id="ARBA00023136"/>
    </source>
</evidence>
<dbReference type="GO" id="GO:0061908">
    <property type="term" value="C:phagophore"/>
    <property type="evidence" value="ECO:0007669"/>
    <property type="project" value="TreeGrafter"/>
</dbReference>
<evidence type="ECO:0000256" key="12">
    <source>
        <dbReference type="SAM" id="MobiDB-lite"/>
    </source>
</evidence>
<feature type="non-terminal residue" evidence="13">
    <location>
        <position position="1"/>
    </location>
</feature>
<gene>
    <name evidence="13" type="primary">ATG2_1</name>
    <name evidence="13" type="ORF">HK097_001429</name>
</gene>
<evidence type="ECO:0000256" key="3">
    <source>
        <dbReference type="ARBA" id="ARBA00009714"/>
    </source>
</evidence>
<dbReference type="GO" id="GO:0005789">
    <property type="term" value="C:endoplasmic reticulum membrane"/>
    <property type="evidence" value="ECO:0007669"/>
    <property type="project" value="UniProtKB-SubCell"/>
</dbReference>
<dbReference type="GO" id="GO:0043495">
    <property type="term" value="F:protein-membrane adaptor activity"/>
    <property type="evidence" value="ECO:0007669"/>
    <property type="project" value="TreeGrafter"/>
</dbReference>
<protein>
    <recommendedName>
        <fullName evidence="4">Autophagy-related protein 2</fullName>
    </recommendedName>
</protein>
<evidence type="ECO:0000256" key="1">
    <source>
        <dbReference type="ARBA" id="ARBA00004406"/>
    </source>
</evidence>
<keyword evidence="8" id="KW-0445">Lipid transport</keyword>
<dbReference type="GO" id="GO:0000045">
    <property type="term" value="P:autophagosome assembly"/>
    <property type="evidence" value="ECO:0007669"/>
    <property type="project" value="TreeGrafter"/>
</dbReference>
<evidence type="ECO:0000256" key="5">
    <source>
        <dbReference type="ARBA" id="ARBA00022448"/>
    </source>
</evidence>
<dbReference type="PANTHER" id="PTHR13190">
    <property type="entry name" value="AUTOPHAGY-RELATED 2, ISOFORM A"/>
    <property type="match status" value="1"/>
</dbReference>
<keyword evidence="14" id="KW-1185">Reference proteome</keyword>
<dbReference type="GO" id="GO:0061709">
    <property type="term" value="P:reticulophagy"/>
    <property type="evidence" value="ECO:0007669"/>
    <property type="project" value="TreeGrafter"/>
</dbReference>
<reference evidence="13" key="1">
    <citation type="submission" date="2020-05" db="EMBL/GenBank/DDBJ databases">
        <title>Phylogenomic resolution of chytrid fungi.</title>
        <authorList>
            <person name="Stajich J.E."/>
            <person name="Amses K."/>
            <person name="Simmons R."/>
            <person name="Seto K."/>
            <person name="Myers J."/>
            <person name="Bonds A."/>
            <person name="Quandt C.A."/>
            <person name="Barry K."/>
            <person name="Liu P."/>
            <person name="Grigoriev I."/>
            <person name="Longcore J.E."/>
            <person name="James T.Y."/>
        </authorList>
    </citation>
    <scope>NUCLEOTIDE SEQUENCE</scope>
    <source>
        <strain evidence="13">JEL0318</strain>
    </source>
</reference>
<dbReference type="Pfam" id="PF13329">
    <property type="entry name" value="ATG2_CAD"/>
    <property type="match status" value="1"/>
</dbReference>
<evidence type="ECO:0000256" key="8">
    <source>
        <dbReference type="ARBA" id="ARBA00023055"/>
    </source>
</evidence>
<feature type="region of interest" description="Disordered" evidence="12">
    <location>
        <begin position="455"/>
        <end position="478"/>
    </location>
</feature>
<keyword evidence="6" id="KW-0256">Endoplasmic reticulum</keyword>
<comment type="similarity">
    <text evidence="3">Belongs to the ATG2 family.</text>
</comment>
<dbReference type="GO" id="GO:0061723">
    <property type="term" value="P:glycophagy"/>
    <property type="evidence" value="ECO:0007669"/>
    <property type="project" value="TreeGrafter"/>
</dbReference>
<evidence type="ECO:0000313" key="14">
    <source>
        <dbReference type="Proteomes" id="UP001212841"/>
    </source>
</evidence>
<dbReference type="GO" id="GO:0006869">
    <property type="term" value="P:lipid transport"/>
    <property type="evidence" value="ECO:0007669"/>
    <property type="project" value="UniProtKB-KW"/>
</dbReference>
<dbReference type="InterPro" id="IPR026849">
    <property type="entry name" value="ATG2"/>
</dbReference>